<organism evidence="5 6">
    <name type="scientific">Candidatus Uhrbacteria bacterium RIFCSPLOWO2_01_FULL_47_24</name>
    <dbReference type="NCBI Taxonomy" id="1802401"/>
    <lineage>
        <taxon>Bacteria</taxon>
        <taxon>Candidatus Uhriibacteriota</taxon>
    </lineage>
</organism>
<protein>
    <recommendedName>
        <fullName evidence="4">50S ribosomal protein L19</fullName>
    </recommendedName>
</protein>
<dbReference type="GO" id="GO:0003735">
    <property type="term" value="F:structural constituent of ribosome"/>
    <property type="evidence" value="ECO:0007669"/>
    <property type="project" value="InterPro"/>
</dbReference>
<keyword evidence="2 5" id="KW-0689">Ribosomal protein</keyword>
<gene>
    <name evidence="5" type="ORF">A3B21_00970</name>
</gene>
<dbReference type="AlphaFoldDB" id="A0A1F7UQE7"/>
<evidence type="ECO:0000256" key="1">
    <source>
        <dbReference type="ARBA" id="ARBA00005781"/>
    </source>
</evidence>
<accession>A0A1F7UQE7</accession>
<comment type="similarity">
    <text evidence="1 4">Belongs to the bacterial ribosomal protein bL19 family.</text>
</comment>
<dbReference type="GO" id="GO:0006412">
    <property type="term" value="P:translation"/>
    <property type="evidence" value="ECO:0007669"/>
    <property type="project" value="InterPro"/>
</dbReference>
<evidence type="ECO:0000256" key="4">
    <source>
        <dbReference type="RuleBase" id="RU000559"/>
    </source>
</evidence>
<proteinExistence type="inferred from homology"/>
<keyword evidence="3 4" id="KW-0687">Ribonucleoprotein</keyword>
<name>A0A1F7UQE7_9BACT</name>
<dbReference type="InterPro" id="IPR008991">
    <property type="entry name" value="Translation_prot_SH3-like_sf"/>
</dbReference>
<dbReference type="InterPro" id="IPR038657">
    <property type="entry name" value="Ribosomal_bL19_sf"/>
</dbReference>
<evidence type="ECO:0000313" key="6">
    <source>
        <dbReference type="Proteomes" id="UP000176897"/>
    </source>
</evidence>
<dbReference type="STRING" id="1802401.A3B21_00970"/>
<dbReference type="InterPro" id="IPR001857">
    <property type="entry name" value="Ribosomal_bL19"/>
</dbReference>
<dbReference type="GO" id="GO:0022625">
    <property type="term" value="C:cytosolic large ribosomal subunit"/>
    <property type="evidence" value="ECO:0007669"/>
    <property type="project" value="TreeGrafter"/>
</dbReference>
<dbReference type="PANTHER" id="PTHR15680:SF9">
    <property type="entry name" value="LARGE RIBOSOMAL SUBUNIT PROTEIN BL19M"/>
    <property type="match status" value="1"/>
</dbReference>
<dbReference type="PRINTS" id="PR00061">
    <property type="entry name" value="RIBOSOMALL19"/>
</dbReference>
<evidence type="ECO:0000313" key="5">
    <source>
        <dbReference type="EMBL" id="OGL79964.1"/>
    </source>
</evidence>
<dbReference type="Gene3D" id="2.30.30.790">
    <property type="match status" value="1"/>
</dbReference>
<dbReference type="Proteomes" id="UP000176897">
    <property type="component" value="Unassembled WGS sequence"/>
</dbReference>
<dbReference type="Pfam" id="PF01245">
    <property type="entry name" value="Ribosomal_L19"/>
    <property type="match status" value="1"/>
</dbReference>
<dbReference type="EMBL" id="MGEJ01000019">
    <property type="protein sequence ID" value="OGL79964.1"/>
    <property type="molecule type" value="Genomic_DNA"/>
</dbReference>
<dbReference type="PANTHER" id="PTHR15680">
    <property type="entry name" value="RIBOSOMAL PROTEIN L19"/>
    <property type="match status" value="1"/>
</dbReference>
<sequence length="106" mass="12175">MYENIKPGMTVRVHEKLREQTEKGEKERIQIFEGIVIARKGGNQPQATIMVRKIGADNVGVEKIYPLNAPTVANIEPVRQAKVRRAKLYFLRDYKKRLKETPIGSK</sequence>
<evidence type="ECO:0000256" key="2">
    <source>
        <dbReference type="ARBA" id="ARBA00022980"/>
    </source>
</evidence>
<evidence type="ECO:0000256" key="3">
    <source>
        <dbReference type="ARBA" id="ARBA00023274"/>
    </source>
</evidence>
<comment type="function">
    <text evidence="4">This protein is located at the 30S-50S ribosomal subunit interface and may play a role in the structure and function of the aminoacyl-tRNA binding site.</text>
</comment>
<reference evidence="5 6" key="1">
    <citation type="journal article" date="2016" name="Nat. Commun.">
        <title>Thousands of microbial genomes shed light on interconnected biogeochemical processes in an aquifer system.</title>
        <authorList>
            <person name="Anantharaman K."/>
            <person name="Brown C.T."/>
            <person name="Hug L.A."/>
            <person name="Sharon I."/>
            <person name="Castelle C.J."/>
            <person name="Probst A.J."/>
            <person name="Thomas B.C."/>
            <person name="Singh A."/>
            <person name="Wilkins M.J."/>
            <person name="Karaoz U."/>
            <person name="Brodie E.L."/>
            <person name="Williams K.H."/>
            <person name="Hubbard S.S."/>
            <person name="Banfield J.F."/>
        </authorList>
    </citation>
    <scope>NUCLEOTIDE SEQUENCE [LARGE SCALE GENOMIC DNA]</scope>
</reference>
<dbReference type="SUPFAM" id="SSF50104">
    <property type="entry name" value="Translation proteins SH3-like domain"/>
    <property type="match status" value="1"/>
</dbReference>
<dbReference type="NCBIfam" id="TIGR01024">
    <property type="entry name" value="rplS_bact"/>
    <property type="match status" value="1"/>
</dbReference>
<comment type="caution">
    <text evidence="5">The sequence shown here is derived from an EMBL/GenBank/DDBJ whole genome shotgun (WGS) entry which is preliminary data.</text>
</comment>